<dbReference type="RefSeq" id="WP_106193922.1">
    <property type="nucleotide sequence ID" value="NZ_PVTO01000014.1"/>
</dbReference>
<feature type="domain" description="Carbohydrate kinase FGGY N-terminal" evidence="4">
    <location>
        <begin position="16"/>
        <end position="239"/>
    </location>
</feature>
<keyword evidence="3 6" id="KW-0418">Kinase</keyword>
<evidence type="ECO:0000313" key="7">
    <source>
        <dbReference type="Proteomes" id="UP000238205"/>
    </source>
</evidence>
<evidence type="ECO:0000313" key="6">
    <source>
        <dbReference type="EMBL" id="PRY82250.1"/>
    </source>
</evidence>
<dbReference type="SUPFAM" id="SSF53067">
    <property type="entry name" value="Actin-like ATPase domain"/>
    <property type="match status" value="2"/>
</dbReference>
<dbReference type="Gene3D" id="3.30.420.40">
    <property type="match status" value="2"/>
</dbReference>
<proteinExistence type="inferred from homology"/>
<organism evidence="6 7">
    <name type="scientific">Alkalibacterium olivapovliticus</name>
    <dbReference type="NCBI Taxonomy" id="99907"/>
    <lineage>
        <taxon>Bacteria</taxon>
        <taxon>Bacillati</taxon>
        <taxon>Bacillota</taxon>
        <taxon>Bacilli</taxon>
        <taxon>Lactobacillales</taxon>
        <taxon>Carnobacteriaceae</taxon>
        <taxon>Alkalibacterium</taxon>
    </lineage>
</organism>
<keyword evidence="7" id="KW-1185">Reference proteome</keyword>
<dbReference type="GO" id="GO:0016301">
    <property type="term" value="F:kinase activity"/>
    <property type="evidence" value="ECO:0007669"/>
    <property type="project" value="UniProtKB-KW"/>
</dbReference>
<evidence type="ECO:0000259" key="4">
    <source>
        <dbReference type="Pfam" id="PF00370"/>
    </source>
</evidence>
<gene>
    <name evidence="6" type="ORF">CLV38_11446</name>
</gene>
<dbReference type="InterPro" id="IPR050406">
    <property type="entry name" value="FGGY_Carb_Kinase"/>
</dbReference>
<dbReference type="InterPro" id="IPR018484">
    <property type="entry name" value="FGGY_N"/>
</dbReference>
<dbReference type="OrthoDB" id="9760563at2"/>
<dbReference type="Pfam" id="PF00370">
    <property type="entry name" value="FGGY_N"/>
    <property type="match status" value="1"/>
</dbReference>
<dbReference type="InterPro" id="IPR018485">
    <property type="entry name" value="FGGY_C"/>
</dbReference>
<evidence type="ECO:0000256" key="3">
    <source>
        <dbReference type="ARBA" id="ARBA00022777"/>
    </source>
</evidence>
<dbReference type="GO" id="GO:0005975">
    <property type="term" value="P:carbohydrate metabolic process"/>
    <property type="evidence" value="ECO:0007669"/>
    <property type="project" value="InterPro"/>
</dbReference>
<evidence type="ECO:0000259" key="5">
    <source>
        <dbReference type="Pfam" id="PF02782"/>
    </source>
</evidence>
<dbReference type="Proteomes" id="UP000238205">
    <property type="component" value="Unassembled WGS sequence"/>
</dbReference>
<comment type="similarity">
    <text evidence="1">Belongs to the FGGY kinase family.</text>
</comment>
<sequence length="533" mass="58603">MLNKDETAPNVRGRKVLGIEFGSTRIKAVLIDEAFKPIASGAHDWENKLVNGFWTYSLEDVWSGLQAAYKELADNYTASTGDTLTTIDAIGFSGMMHGYLPFDKSGEALTPFRTWRNTTTEEAAQQLTTLLAFNIPQRWSIAHLHQAVLNNEEHVQHIDFLTTLAGYVHWKLTGRKVLGVGEAAGMFPIDADTGNYDQNMVTKYKEKIASAHIGWSLNDILPEVLSAGEEAGRLTEEGALLIDPSGNLTAGTVFCPPEGDAGTGMVATNAVAERTGNVSAGTSVFSMIVLEKSLSDYYTEIDMVTTPTGKPTAMVHCNNFTTDINSWARLFKELIEALGLDVSSDKLFRTLFEKAMEADDDNGQLMSCNYYSGEPITGLEEGRPLFIQMPDSKLSLANFMRTHIYSALATLKLGMDILVDKENVTVDQLLGHGGFFKTEKVGQQMMADALTIPVSVMDSAGEGGPWGMALLASFAVNKKENELLEDFLSDQVFSQQQAITIEPTEKGKENFTQFMRRFEPMLEVEKAAVEYVK</sequence>
<protein>
    <submittedName>
        <fullName evidence="6">Sugar (Pentulose or hexulose) kinase</fullName>
    </submittedName>
</protein>
<evidence type="ECO:0000256" key="1">
    <source>
        <dbReference type="ARBA" id="ARBA00009156"/>
    </source>
</evidence>
<comment type="caution">
    <text evidence="6">The sequence shown here is derived from an EMBL/GenBank/DDBJ whole genome shotgun (WGS) entry which is preliminary data.</text>
</comment>
<dbReference type="Pfam" id="PF02782">
    <property type="entry name" value="FGGY_C"/>
    <property type="match status" value="1"/>
</dbReference>
<dbReference type="InterPro" id="IPR043129">
    <property type="entry name" value="ATPase_NBD"/>
</dbReference>
<dbReference type="PANTHER" id="PTHR43095">
    <property type="entry name" value="SUGAR KINASE"/>
    <property type="match status" value="1"/>
</dbReference>
<reference evidence="6 7" key="1">
    <citation type="submission" date="2018-03" db="EMBL/GenBank/DDBJ databases">
        <title>Genomic Encyclopedia of Archaeal and Bacterial Type Strains, Phase II (KMG-II): from individual species to whole genera.</title>
        <authorList>
            <person name="Goeker M."/>
        </authorList>
    </citation>
    <scope>NUCLEOTIDE SEQUENCE [LARGE SCALE GENOMIC DNA]</scope>
    <source>
        <strain evidence="6 7">DSM 13175</strain>
    </source>
</reference>
<feature type="domain" description="Carbohydrate kinase FGGY C-terminal" evidence="5">
    <location>
        <begin position="277"/>
        <end position="475"/>
    </location>
</feature>
<dbReference type="AlphaFoldDB" id="A0A2T0W6A7"/>
<keyword evidence="2" id="KW-0808">Transferase</keyword>
<evidence type="ECO:0000256" key="2">
    <source>
        <dbReference type="ARBA" id="ARBA00022679"/>
    </source>
</evidence>
<accession>A0A2T0W6A7</accession>
<dbReference type="PANTHER" id="PTHR43095:SF5">
    <property type="entry name" value="XYLULOSE KINASE"/>
    <property type="match status" value="1"/>
</dbReference>
<dbReference type="EMBL" id="PVTO01000014">
    <property type="protein sequence ID" value="PRY82250.1"/>
    <property type="molecule type" value="Genomic_DNA"/>
</dbReference>
<dbReference type="CDD" id="cd07809">
    <property type="entry name" value="ASKHA_NBD_FGGY_BaXK-like"/>
    <property type="match status" value="1"/>
</dbReference>
<name>A0A2T0W6A7_9LACT</name>